<accession>A0A2P8CWJ8</accession>
<reference evidence="2 3" key="1">
    <citation type="submission" date="2018-03" db="EMBL/GenBank/DDBJ databases">
        <title>Genomic Encyclopedia of Type Strains, Phase III (KMG-III): the genomes of soil and plant-associated and newly described type strains.</title>
        <authorList>
            <person name="Whitman W."/>
        </authorList>
    </citation>
    <scope>NUCLEOTIDE SEQUENCE [LARGE SCALE GENOMIC DNA]</scope>
    <source>
        <strain evidence="2 3">CGMCC 1.12700</strain>
    </source>
</reference>
<keyword evidence="1" id="KW-1133">Transmembrane helix</keyword>
<keyword evidence="3" id="KW-1185">Reference proteome</keyword>
<dbReference type="Proteomes" id="UP000240572">
    <property type="component" value="Unassembled WGS sequence"/>
</dbReference>
<evidence type="ECO:0000313" key="2">
    <source>
        <dbReference type="EMBL" id="PSK89309.1"/>
    </source>
</evidence>
<comment type="caution">
    <text evidence="2">The sequence shown here is derived from an EMBL/GenBank/DDBJ whole genome shotgun (WGS) entry which is preliminary data.</text>
</comment>
<proteinExistence type="predicted"/>
<protein>
    <recommendedName>
        <fullName evidence="4">Outer membrane protein with beta-barrel domain</fullName>
    </recommendedName>
</protein>
<keyword evidence="1" id="KW-0812">Transmembrane</keyword>
<dbReference type="AlphaFoldDB" id="A0A2P8CWJ8"/>
<dbReference type="EMBL" id="PYGD01000012">
    <property type="protein sequence ID" value="PSK89309.1"/>
    <property type="molecule type" value="Genomic_DNA"/>
</dbReference>
<evidence type="ECO:0000313" key="3">
    <source>
        <dbReference type="Proteomes" id="UP000240572"/>
    </source>
</evidence>
<evidence type="ECO:0008006" key="4">
    <source>
        <dbReference type="Google" id="ProtNLM"/>
    </source>
</evidence>
<evidence type="ECO:0000256" key="1">
    <source>
        <dbReference type="SAM" id="Phobius"/>
    </source>
</evidence>
<name>A0A2P8CWJ8_9BACT</name>
<keyword evidence="1" id="KW-0472">Membrane</keyword>
<organism evidence="2 3">
    <name type="scientific">Taibaiella chishuiensis</name>
    <dbReference type="NCBI Taxonomy" id="1434707"/>
    <lineage>
        <taxon>Bacteria</taxon>
        <taxon>Pseudomonadati</taxon>
        <taxon>Bacteroidota</taxon>
        <taxon>Chitinophagia</taxon>
        <taxon>Chitinophagales</taxon>
        <taxon>Chitinophagaceae</taxon>
        <taxon>Taibaiella</taxon>
    </lineage>
</organism>
<sequence length="295" mass="32975">MISYDSVIVFKKCKSSIEKEESKKRNGHRGLFSGRKPPYTGKRFAVACTCPRLAALYRAGCPAFVIFDASGPFMKYRLLFCLLIAVCFGAPAGAQFSAGLGGTLGYPFFLNKEGYYNRPYIGAHAWISYEPPGSRLYPSLLFSIFSLQLPVTNAYIDNLNISVGEKELKLNLNYKLTEDEEQSFVLNGGIGVAYINPVASGVDIGPKSSPLELVDSGRSFFYPQINFGLQYIRHISRQYPIYGVLHANLAYTHIFEQKQRYYLRYGTGAAPANIKGELILPSAFMTIAYRFGERY</sequence>
<gene>
    <name evidence="2" type="ORF">B0I18_112110</name>
</gene>
<feature type="transmembrane region" description="Helical" evidence="1">
    <location>
        <begin position="78"/>
        <end position="98"/>
    </location>
</feature>